<dbReference type="InterPro" id="IPR040007">
    <property type="entry name" value="Tho2"/>
</dbReference>
<feature type="region of interest" description="Disordered" evidence="7">
    <location>
        <begin position="1189"/>
        <end position="1462"/>
    </location>
</feature>
<dbReference type="GO" id="GO:0003729">
    <property type="term" value="F:mRNA binding"/>
    <property type="evidence" value="ECO:0007669"/>
    <property type="project" value="TreeGrafter"/>
</dbReference>
<proteinExistence type="inferred from homology"/>
<feature type="domain" description="THO complex subunitTHOC2 C-terminal" evidence="8">
    <location>
        <begin position="865"/>
        <end position="1167"/>
    </location>
</feature>
<evidence type="ECO:0000256" key="2">
    <source>
        <dbReference type="ARBA" id="ARBA00007857"/>
    </source>
</evidence>
<dbReference type="PANTHER" id="PTHR21597">
    <property type="entry name" value="THO2 PROTEIN"/>
    <property type="match status" value="1"/>
</dbReference>
<feature type="compositionally biased region" description="Basic and acidic residues" evidence="7">
    <location>
        <begin position="1353"/>
        <end position="1410"/>
    </location>
</feature>
<keyword evidence="12" id="KW-1185">Reference proteome</keyword>
<dbReference type="InterPro" id="IPR021726">
    <property type="entry name" value="THO_THOC2_N"/>
</dbReference>
<feature type="domain" description="THO complex subunit 2 N-terminal" evidence="10">
    <location>
        <begin position="413"/>
        <end position="555"/>
    </location>
</feature>
<comment type="similarity">
    <text evidence="2">Belongs to the THOC2 family.</text>
</comment>
<organism evidence="11 12">
    <name type="scientific">Daphnia magna</name>
    <dbReference type="NCBI Taxonomy" id="35525"/>
    <lineage>
        <taxon>Eukaryota</taxon>
        <taxon>Metazoa</taxon>
        <taxon>Ecdysozoa</taxon>
        <taxon>Arthropoda</taxon>
        <taxon>Crustacea</taxon>
        <taxon>Branchiopoda</taxon>
        <taxon>Diplostraca</taxon>
        <taxon>Cladocera</taxon>
        <taxon>Anomopoda</taxon>
        <taxon>Daphniidae</taxon>
        <taxon>Daphnia</taxon>
    </lineage>
</organism>
<accession>A0A0P5YRW4</accession>
<evidence type="ECO:0000256" key="4">
    <source>
        <dbReference type="ARBA" id="ARBA00023242"/>
    </source>
</evidence>
<gene>
    <name evidence="11" type="ORF">APZ42_033653</name>
</gene>
<dbReference type="InterPro" id="IPR032302">
    <property type="entry name" value="THOC2_N"/>
</dbReference>
<dbReference type="GO" id="GO:0006397">
    <property type="term" value="P:mRNA processing"/>
    <property type="evidence" value="ECO:0007669"/>
    <property type="project" value="InterPro"/>
</dbReference>
<feature type="domain" description="THO complex subunitTHOC2 N-terminal" evidence="9">
    <location>
        <begin position="557"/>
        <end position="632"/>
    </location>
</feature>
<dbReference type="PANTHER" id="PTHR21597:SF0">
    <property type="entry name" value="THO COMPLEX SUBUNIT 2"/>
    <property type="match status" value="1"/>
</dbReference>
<dbReference type="GO" id="GO:0006406">
    <property type="term" value="P:mRNA export from nucleus"/>
    <property type="evidence" value="ECO:0007669"/>
    <property type="project" value="InterPro"/>
</dbReference>
<dbReference type="InterPro" id="IPR021418">
    <property type="entry name" value="THO_THOC2_C"/>
</dbReference>
<feature type="domain" description="THO complex subunit 2 N-terminal" evidence="10">
    <location>
        <begin position="316"/>
        <end position="388"/>
    </location>
</feature>
<evidence type="ECO:0000256" key="1">
    <source>
        <dbReference type="ARBA" id="ARBA00004123"/>
    </source>
</evidence>
<dbReference type="EMBL" id="LRGB01003257">
    <property type="protein sequence ID" value="KZS03505.1"/>
    <property type="molecule type" value="Genomic_DNA"/>
</dbReference>
<evidence type="ECO:0000256" key="5">
    <source>
        <dbReference type="ARBA" id="ARBA00047033"/>
    </source>
</evidence>
<reference evidence="11 12" key="1">
    <citation type="submission" date="2016-03" db="EMBL/GenBank/DDBJ databases">
        <title>EvidentialGene: Evidence-directed Construction of Genes on Genomes.</title>
        <authorList>
            <person name="Gilbert D.G."/>
            <person name="Choi J.-H."/>
            <person name="Mockaitis K."/>
            <person name="Colbourne J."/>
            <person name="Pfrender M."/>
        </authorList>
    </citation>
    <scope>NUCLEOTIDE SEQUENCE [LARGE SCALE GENOMIC DNA]</scope>
    <source>
        <strain evidence="11 12">Xinb3</strain>
        <tissue evidence="11">Complete organism</tissue>
    </source>
</reference>
<evidence type="ECO:0000259" key="10">
    <source>
        <dbReference type="Pfam" id="PF16134"/>
    </source>
</evidence>
<evidence type="ECO:0000313" key="12">
    <source>
        <dbReference type="Proteomes" id="UP000076858"/>
    </source>
</evidence>
<feature type="compositionally biased region" description="Basic and acidic residues" evidence="7">
    <location>
        <begin position="1252"/>
        <end position="1320"/>
    </location>
</feature>
<feature type="compositionally biased region" description="Polar residues" evidence="7">
    <location>
        <begin position="1201"/>
        <end position="1211"/>
    </location>
</feature>
<feature type="domain" description="THO complex subunit 2 N-terminal" evidence="10">
    <location>
        <begin position="6"/>
        <end position="306"/>
    </location>
</feature>
<evidence type="ECO:0000256" key="6">
    <source>
        <dbReference type="SAM" id="Coils"/>
    </source>
</evidence>
<evidence type="ECO:0000259" key="8">
    <source>
        <dbReference type="Pfam" id="PF11262"/>
    </source>
</evidence>
<dbReference type="Pfam" id="PF11262">
    <property type="entry name" value="Tho2"/>
    <property type="match status" value="1"/>
</dbReference>
<dbReference type="STRING" id="35525.A0A0P5YRW4"/>
<dbReference type="OrthoDB" id="29024at2759"/>
<feature type="coiled-coil region" evidence="6">
    <location>
        <begin position="888"/>
        <end position="951"/>
    </location>
</feature>
<protein>
    <recommendedName>
        <fullName evidence="3">THO complex subunit 2</fullName>
    </recommendedName>
</protein>
<dbReference type="Pfam" id="PF16134">
    <property type="entry name" value="THOC2_N"/>
    <property type="match status" value="3"/>
</dbReference>
<feature type="compositionally biased region" description="Low complexity" evidence="7">
    <location>
        <begin position="1229"/>
        <end position="1245"/>
    </location>
</feature>
<keyword evidence="6" id="KW-0175">Coiled coil</keyword>
<dbReference type="Proteomes" id="UP000076858">
    <property type="component" value="Unassembled WGS sequence"/>
</dbReference>
<comment type="subcellular location">
    <subcellularLocation>
        <location evidence="1">Nucleus</location>
    </subcellularLocation>
</comment>
<dbReference type="Pfam" id="PF11732">
    <property type="entry name" value="Thoc2"/>
    <property type="match status" value="1"/>
</dbReference>
<comment type="subunit">
    <text evidence="5">Component of the THO subcomplex, which is composed of THOC1, THOC2, THOC3, THOC5, THOC6 and THOC7. The THO subcomplex interacts with DDX39B to form the THO-DDX39B complex which multimerizes into a 28-subunit tetrameric assembly. Component of the transcription/export (TREX) complex at least composed of ALYREF/THOC4, DDX39B, SARNP/CIP29, CHTOP and the THO subcomplex; in the complex interacts with THOC1, THOC3, THOC5, THOC7 and DDX39B. TREX seems to have a dynamic structure involving ATP-dependent remodeling. Interacts with POLDIP3 and ZC3H11A.</text>
</comment>
<keyword evidence="4" id="KW-0539">Nucleus</keyword>
<sequence length="1462" mass="168665">MASLISQDIWKTWETHGHTEFVKLLAGWIGSNCSSLPSIDSKELSRAIYEFFWQAIRGGIKKDLVLSAIGDILVLHGDLASVTLDVLNVIDHETLVNENNDERQRLCSMLKELENWLSDALIKERLEIDTLQDCSLLKTKKIFYTRFIKVKTKLFYKQQKFNLLREESEGYAKLITELNQEIDDSITPLYILQVIQSLIGCFNLDPNRVLDVIMESFECRPQLHSRLFVPLIRSYMSDSLTLCEVLGFKFTSYDPSSTPRSLFVITALLLQHGVIRLDDIYRWLTPKDSEIEESAAKELADAKEYSRRMNIISVPKEDEKIEELVEERAPYNQKFGLCEALLSVGAWEQASTLLKRHPEFFVTSYRPISSSICKLVDYVIEPVYRKRCCISPKLPGKPVLAVGAWNFPKAAKEMRELRDAAFPMLLSLGPHLYNDPVLLHKLIRLCNTALDDCGLNSSKKVQHDMDSLYFDVLTLFDVVILPSLALMESNCCVAEEIWNVLKKLPYEHRYRLYGLWKNDTFQSHALLIRRKVDCVKRIKYIMKRVSKDNVKPTGRVLGKLSHSCPGFLFDYILSQIQIYDNLIGPVVDSLKYLTNLSYDVLGYCVLEALSNPDKERTNHDGTTISMWLTALSAFCGAIYKKYNMDLTGLLQYVANQLKAQKSLDLLILQEMVHKMGGIEASEEMTKEHMEAMQGGELLRAEAAHFGQVRVTKKAAQRLKETLLEHNLAIPLCLLIAQQRNCVVYRETQNNHLKLVGKLYDQCQDTLVQLGTFLALNMSVDDYVRRLPQLGSLLSDYHIHADVAFFLARPMFAHSINSKYDELRRAEKNSKNLLPAQKTQKYLEAVRLVMTPICESVRPLCAPRVWEDLSPQFFATFWSLTVYDLSVPSTAYEREVQRLKLAIQQTNENRDLPASKRKKELDRCTALMDKLLEEEKKQKDHNERIMARLTQEKDGWFLCRAAKLAKTETITQFLQLCLFPRCVFTAIDALFCARFVQLMHNLKTPNFSTLICYDRIFCDITYTVTSCTENEANRYGRFLCAMLETVMHWHSSKKIFDEECANYPGFVTKFRVGNQPSETNDHVDFENYRHVVHKWHHKIAKALVVCLESKDYVQIRNALIVLIRILPFFPVITPLGSVIDRHVESVRNEQKDKRQDLSAMAISYSGQLKNKKASMIPEYDFHLVNRKPVTKTAPQSAHPPAGTTNAVTQPENGVSKHDGVNGVDKTSTNPQDTPSSTQSESQSSTPVTVGINKEMKKELRETNKVKEKEKDRHKDVIEKREETSDRSREKRTKERKEDKEDRPHSGKVDREDEWTERDRESYNGSNVEATDPDRVDTKRRKTDANLTTKSRPSSPERERRLEKAERKERRNVQETEEERRERKGERKRDRLLEDALMDVKRRKEDEREKVRSPRHGNGSPSDGNGDRRGHNRESPLSREASDRSFERADRPERARRSTDSKRR</sequence>
<comment type="caution">
    <text evidence="11">The sequence shown here is derived from an EMBL/GenBank/DDBJ whole genome shotgun (WGS) entry which is preliminary data.</text>
</comment>
<feature type="compositionally biased region" description="Basic and acidic residues" evidence="7">
    <location>
        <begin position="1423"/>
        <end position="1462"/>
    </location>
</feature>
<name>A0A0P5YRW4_9CRUS</name>
<evidence type="ECO:0000256" key="3">
    <source>
        <dbReference type="ARBA" id="ARBA00019596"/>
    </source>
</evidence>
<evidence type="ECO:0000256" key="7">
    <source>
        <dbReference type="SAM" id="MobiDB-lite"/>
    </source>
</evidence>
<dbReference type="GO" id="GO:0000445">
    <property type="term" value="C:THO complex part of transcription export complex"/>
    <property type="evidence" value="ECO:0007669"/>
    <property type="project" value="TreeGrafter"/>
</dbReference>
<evidence type="ECO:0000313" key="11">
    <source>
        <dbReference type="EMBL" id="KZS03505.1"/>
    </source>
</evidence>
<evidence type="ECO:0000259" key="9">
    <source>
        <dbReference type="Pfam" id="PF11732"/>
    </source>
</evidence>